<protein>
    <submittedName>
        <fullName evidence="2">Uncharacterized protein</fullName>
    </submittedName>
</protein>
<dbReference type="Proteomes" id="UP000494165">
    <property type="component" value="Unassembled WGS sequence"/>
</dbReference>
<sequence>MCGITFAFKPSPPVTYETSGFFCGKVEPKTKHWTPKSASEVKCVIEGLPPEHLNSRKLRVQAYKGSCGKFLLCDFEFETNSPFKTDIVPFDPMPGNRTNTCLVFTFDLDKGVASNIRLREVECTESSAFICVQRDF</sequence>
<evidence type="ECO:0000313" key="2">
    <source>
        <dbReference type="EMBL" id="CAB3388311.1"/>
    </source>
</evidence>
<dbReference type="AlphaFoldDB" id="A0A8S1EDH6"/>
<evidence type="ECO:0000313" key="3">
    <source>
        <dbReference type="Proteomes" id="UP000494165"/>
    </source>
</evidence>
<evidence type="ECO:0000313" key="1">
    <source>
        <dbReference type="EMBL" id="CAB3384853.1"/>
    </source>
</evidence>
<dbReference type="EMBL" id="CADEPI010000744">
    <property type="protein sequence ID" value="CAB3388311.1"/>
    <property type="molecule type" value="Genomic_DNA"/>
</dbReference>
<accession>A0A8S1EDH6</accession>
<gene>
    <name evidence="1" type="ORF">CLODIP_2_CD10804</name>
    <name evidence="2" type="ORF">CLODIP_2_CD12668</name>
</gene>
<name>A0A8S1EDH6_9INSE</name>
<comment type="caution">
    <text evidence="2">The sequence shown here is derived from an EMBL/GenBank/DDBJ whole genome shotgun (WGS) entry which is preliminary data.</text>
</comment>
<proteinExistence type="predicted"/>
<keyword evidence="3" id="KW-1185">Reference proteome</keyword>
<reference evidence="2 3" key="1">
    <citation type="submission" date="2020-04" db="EMBL/GenBank/DDBJ databases">
        <authorList>
            <person name="Alioto T."/>
            <person name="Alioto T."/>
            <person name="Gomez Garrido J."/>
        </authorList>
    </citation>
    <scope>NUCLEOTIDE SEQUENCE [LARGE SCALE GENOMIC DNA]</scope>
</reference>
<organism evidence="2 3">
    <name type="scientific">Cloeon dipterum</name>
    <dbReference type="NCBI Taxonomy" id="197152"/>
    <lineage>
        <taxon>Eukaryota</taxon>
        <taxon>Metazoa</taxon>
        <taxon>Ecdysozoa</taxon>
        <taxon>Arthropoda</taxon>
        <taxon>Hexapoda</taxon>
        <taxon>Insecta</taxon>
        <taxon>Pterygota</taxon>
        <taxon>Palaeoptera</taxon>
        <taxon>Ephemeroptera</taxon>
        <taxon>Pisciforma</taxon>
        <taxon>Baetidae</taxon>
        <taxon>Cloeon</taxon>
    </lineage>
</organism>
<dbReference type="EMBL" id="CADEPI010000376">
    <property type="protein sequence ID" value="CAB3384853.1"/>
    <property type="molecule type" value="Genomic_DNA"/>
</dbReference>